<proteinExistence type="predicted"/>
<dbReference type="Gene3D" id="1.25.10.90">
    <property type="match status" value="1"/>
</dbReference>
<dbReference type="InterPro" id="IPR014825">
    <property type="entry name" value="DNA_alkylation"/>
</dbReference>
<name>A0A1F5NNS8_9BACT</name>
<dbReference type="PANTHER" id="PTHR34070">
    <property type="entry name" value="ARMADILLO-TYPE FOLD"/>
    <property type="match status" value="1"/>
</dbReference>
<accession>A0A1F5NNS8</accession>
<dbReference type="CDD" id="cd06561">
    <property type="entry name" value="AlkD_like"/>
    <property type="match status" value="1"/>
</dbReference>
<dbReference type="AlphaFoldDB" id="A0A1F5NNS8"/>
<sequence length="227" mass="26613">MIKEIRKLSNPKRARISLGFFKTGKGHYGEGDLFLGLKVPECRNIAKKHISAGFTAIGKLLKSKFHEERLIALLILTYQFEKADQKGQKEIFNFFLANTKYVNNWDLVDLSSYKIVGQYLLDKNRRLLYKLANSKNLWERRIAIVSTYQFIRNHQFVDTLKISGLLLKDKHDLIHKAVGWMLREVGKRSQHILQKFLSKNANSMPRTALRYAIERFPEKQRLKYLKS</sequence>
<evidence type="ECO:0000313" key="1">
    <source>
        <dbReference type="EMBL" id="OGE79223.1"/>
    </source>
</evidence>
<protein>
    <submittedName>
        <fullName evidence="1">DNA alkylation repair protein</fullName>
    </submittedName>
</protein>
<comment type="caution">
    <text evidence="1">The sequence shown here is derived from an EMBL/GenBank/DDBJ whole genome shotgun (WGS) entry which is preliminary data.</text>
</comment>
<dbReference type="InterPro" id="IPR016024">
    <property type="entry name" value="ARM-type_fold"/>
</dbReference>
<organism evidence="1 2">
    <name type="scientific">Candidatus Doudnabacteria bacterium RIFCSPHIGHO2_01_FULL_46_14</name>
    <dbReference type="NCBI Taxonomy" id="1817824"/>
    <lineage>
        <taxon>Bacteria</taxon>
        <taxon>Candidatus Doudnaibacteriota</taxon>
    </lineage>
</organism>
<evidence type="ECO:0000313" key="2">
    <source>
        <dbReference type="Proteomes" id="UP000176864"/>
    </source>
</evidence>
<dbReference type="PANTHER" id="PTHR34070:SF1">
    <property type="entry name" value="DNA ALKYLATION REPAIR PROTEIN"/>
    <property type="match status" value="1"/>
</dbReference>
<dbReference type="SUPFAM" id="SSF48371">
    <property type="entry name" value="ARM repeat"/>
    <property type="match status" value="1"/>
</dbReference>
<reference evidence="1 2" key="1">
    <citation type="journal article" date="2016" name="Nat. Commun.">
        <title>Thousands of microbial genomes shed light on interconnected biogeochemical processes in an aquifer system.</title>
        <authorList>
            <person name="Anantharaman K."/>
            <person name="Brown C.T."/>
            <person name="Hug L.A."/>
            <person name="Sharon I."/>
            <person name="Castelle C.J."/>
            <person name="Probst A.J."/>
            <person name="Thomas B.C."/>
            <person name="Singh A."/>
            <person name="Wilkins M.J."/>
            <person name="Karaoz U."/>
            <person name="Brodie E.L."/>
            <person name="Williams K.H."/>
            <person name="Hubbard S.S."/>
            <person name="Banfield J.F."/>
        </authorList>
    </citation>
    <scope>NUCLEOTIDE SEQUENCE [LARGE SCALE GENOMIC DNA]</scope>
</reference>
<gene>
    <name evidence="1" type="ORF">A2751_04495</name>
</gene>
<dbReference type="Pfam" id="PF08713">
    <property type="entry name" value="DNA_alkylation"/>
    <property type="match status" value="1"/>
</dbReference>
<dbReference type="STRING" id="1817824.A2751_04495"/>
<dbReference type="Proteomes" id="UP000176864">
    <property type="component" value="Unassembled WGS sequence"/>
</dbReference>
<dbReference type="EMBL" id="MFEK01000006">
    <property type="protein sequence ID" value="OGE79223.1"/>
    <property type="molecule type" value="Genomic_DNA"/>
</dbReference>